<evidence type="ECO:0000256" key="3">
    <source>
        <dbReference type="ARBA" id="ARBA00022737"/>
    </source>
</evidence>
<dbReference type="FunFam" id="3.30.160.60:FF:001182">
    <property type="entry name" value="Zinc finger, C2H2 type"/>
    <property type="match status" value="1"/>
</dbReference>
<organism evidence="10">
    <name type="scientific">Culex pipiens</name>
    <name type="common">House mosquito</name>
    <dbReference type="NCBI Taxonomy" id="7175"/>
    <lineage>
        <taxon>Eukaryota</taxon>
        <taxon>Metazoa</taxon>
        <taxon>Ecdysozoa</taxon>
        <taxon>Arthropoda</taxon>
        <taxon>Hexapoda</taxon>
        <taxon>Insecta</taxon>
        <taxon>Pterygota</taxon>
        <taxon>Neoptera</taxon>
        <taxon>Endopterygota</taxon>
        <taxon>Diptera</taxon>
        <taxon>Nematocera</taxon>
        <taxon>Culicoidea</taxon>
        <taxon>Culicidae</taxon>
        <taxon>Culicinae</taxon>
        <taxon>Culicini</taxon>
        <taxon>Culex</taxon>
        <taxon>Culex</taxon>
    </lineage>
</organism>
<feature type="compositionally biased region" description="Polar residues" evidence="8">
    <location>
        <begin position="1"/>
        <end position="15"/>
    </location>
</feature>
<evidence type="ECO:0000256" key="2">
    <source>
        <dbReference type="ARBA" id="ARBA00022723"/>
    </source>
</evidence>
<keyword evidence="6" id="KW-0539">Nucleus</keyword>
<dbReference type="SUPFAM" id="SSF57667">
    <property type="entry name" value="beta-beta-alpha zinc fingers"/>
    <property type="match status" value="3"/>
</dbReference>
<evidence type="ECO:0000256" key="5">
    <source>
        <dbReference type="ARBA" id="ARBA00022833"/>
    </source>
</evidence>
<feature type="region of interest" description="Disordered" evidence="8">
    <location>
        <begin position="1"/>
        <end position="48"/>
    </location>
</feature>
<dbReference type="GO" id="GO:0000981">
    <property type="term" value="F:DNA-binding transcription factor activity, RNA polymerase II-specific"/>
    <property type="evidence" value="ECO:0007669"/>
    <property type="project" value="TreeGrafter"/>
</dbReference>
<evidence type="ECO:0000256" key="7">
    <source>
        <dbReference type="PROSITE-ProRule" id="PRU00042"/>
    </source>
</evidence>
<comment type="subcellular location">
    <subcellularLocation>
        <location evidence="1">Nucleus</location>
    </subcellularLocation>
</comment>
<feature type="domain" description="C2H2-type" evidence="9">
    <location>
        <begin position="469"/>
        <end position="497"/>
    </location>
</feature>
<dbReference type="Pfam" id="PF12874">
    <property type="entry name" value="zf-met"/>
    <property type="match status" value="1"/>
</dbReference>
<dbReference type="AlphaFoldDB" id="A0A8D8KED2"/>
<evidence type="ECO:0000313" key="10">
    <source>
        <dbReference type="EMBL" id="CAG6586217.1"/>
    </source>
</evidence>
<dbReference type="Pfam" id="PF00096">
    <property type="entry name" value="zf-C2H2"/>
    <property type="match status" value="2"/>
</dbReference>
<dbReference type="PROSITE" id="PS00028">
    <property type="entry name" value="ZINC_FINGER_C2H2_1"/>
    <property type="match status" value="4"/>
</dbReference>
<keyword evidence="5" id="KW-0862">Zinc</keyword>
<name>A0A8D8KED2_CULPI</name>
<dbReference type="EMBL" id="HBUE01317053">
    <property type="protein sequence ID" value="CAG6586217.1"/>
    <property type="molecule type" value="Transcribed_RNA"/>
</dbReference>
<dbReference type="SMART" id="SM00355">
    <property type="entry name" value="ZnF_C2H2"/>
    <property type="match status" value="7"/>
</dbReference>
<evidence type="ECO:0000259" key="9">
    <source>
        <dbReference type="PROSITE" id="PS50157"/>
    </source>
</evidence>
<sequence length="497" mass="56354">MSFDSSGSDLPQRSWNDPLPHDKIPTNSEEEWLEQSSHQDHADQTVLPERMTIKVEPNTENLSSSTYNPLPSFHVDSLLESGVKPEEIEYVAVPEGAKRRGRPKGSKNGRKALQNMLLGGDVRDCDLCRRSCPGSLAEDAVEGKFGEILGMELELRSGIVCRPCLKLVELLGEFKVCCLKAKEWYKDKSVDDEGSEDWFSNKTTKGLERTADIIREYVGRMEMREDDNVEEDQEDVDYKGDDFEAAEPEIQDSSAKDSANIGEDYVKQFLEDSFQRLDAAESDGVPAPKLNITVYTCEKCQRRFDSKIGYCYHIKLCKPDAAVREATLHTCPICSADFTSHWLMRDHLNKHRGVKRFSCRKVCKKTFYTELARRSHEKHCSNETTICTLCGVQLKSENSLGSHMAYIHGEAKIPCEVCGKMFKARKALLKHMTVHSDARNYPCEVCGKAFKSSWTVKVHMRIHTQEKPFQCSICGQGFTYKCILKSHLEQTHGSNHI</sequence>
<dbReference type="InterPro" id="IPR013087">
    <property type="entry name" value="Znf_C2H2_type"/>
</dbReference>
<dbReference type="GO" id="GO:0005634">
    <property type="term" value="C:nucleus"/>
    <property type="evidence" value="ECO:0007669"/>
    <property type="project" value="UniProtKB-SubCell"/>
</dbReference>
<keyword evidence="3" id="KW-0677">Repeat</keyword>
<dbReference type="EMBL" id="HBUE01210634">
    <property type="protein sequence ID" value="CAG6534307.1"/>
    <property type="molecule type" value="Transcribed_RNA"/>
</dbReference>
<dbReference type="PANTHER" id="PTHR24394:SF29">
    <property type="entry name" value="MYONEURIN"/>
    <property type="match status" value="1"/>
</dbReference>
<dbReference type="PANTHER" id="PTHR24394">
    <property type="entry name" value="ZINC FINGER PROTEIN"/>
    <property type="match status" value="1"/>
</dbReference>
<feature type="domain" description="C2H2-type" evidence="9">
    <location>
        <begin position="413"/>
        <end position="440"/>
    </location>
</feature>
<dbReference type="Gene3D" id="3.30.160.60">
    <property type="entry name" value="Classic Zinc Finger"/>
    <property type="match status" value="4"/>
</dbReference>
<protein>
    <submittedName>
        <fullName evidence="10">Zinc finger protein 710</fullName>
    </submittedName>
</protein>
<dbReference type="PROSITE" id="PS50157">
    <property type="entry name" value="ZINC_FINGER_C2H2_2"/>
    <property type="match status" value="4"/>
</dbReference>
<evidence type="ECO:0000256" key="6">
    <source>
        <dbReference type="ARBA" id="ARBA00023242"/>
    </source>
</evidence>
<keyword evidence="2" id="KW-0479">Metal-binding</keyword>
<feature type="domain" description="C2H2-type" evidence="9">
    <location>
        <begin position="441"/>
        <end position="468"/>
    </location>
</feature>
<feature type="domain" description="C2H2-type" evidence="9">
    <location>
        <begin position="329"/>
        <end position="356"/>
    </location>
</feature>
<dbReference type="InterPro" id="IPR036236">
    <property type="entry name" value="Znf_C2H2_sf"/>
</dbReference>
<evidence type="ECO:0000256" key="4">
    <source>
        <dbReference type="ARBA" id="ARBA00022771"/>
    </source>
</evidence>
<evidence type="ECO:0000256" key="8">
    <source>
        <dbReference type="SAM" id="MobiDB-lite"/>
    </source>
</evidence>
<dbReference type="GO" id="GO:0008270">
    <property type="term" value="F:zinc ion binding"/>
    <property type="evidence" value="ECO:0007669"/>
    <property type="project" value="UniProtKB-KW"/>
</dbReference>
<keyword evidence="4 7" id="KW-0863">Zinc-finger</keyword>
<dbReference type="FunFam" id="3.30.160.60:FF:000100">
    <property type="entry name" value="Zinc finger 45-like"/>
    <property type="match status" value="1"/>
</dbReference>
<dbReference type="EMBL" id="HBUE01088069">
    <property type="protein sequence ID" value="CAG6480360.1"/>
    <property type="molecule type" value="Transcribed_RNA"/>
</dbReference>
<evidence type="ECO:0000256" key="1">
    <source>
        <dbReference type="ARBA" id="ARBA00004123"/>
    </source>
</evidence>
<proteinExistence type="predicted"/>
<accession>A0A8D8KED2</accession>
<reference evidence="10" key="1">
    <citation type="submission" date="2021-05" db="EMBL/GenBank/DDBJ databases">
        <authorList>
            <person name="Alioto T."/>
            <person name="Alioto T."/>
            <person name="Gomez Garrido J."/>
        </authorList>
    </citation>
    <scope>NUCLEOTIDE SEQUENCE</scope>
</reference>